<reference evidence="4 5" key="1">
    <citation type="submission" date="2020-11" db="EMBL/GenBank/DDBJ databases">
        <title>Kefir isolates.</title>
        <authorList>
            <person name="Marcisauskas S."/>
            <person name="Kim Y."/>
            <person name="Blasche S."/>
        </authorList>
    </citation>
    <scope>NUCLEOTIDE SEQUENCE [LARGE SCALE GENOMIC DNA]</scope>
    <source>
        <strain evidence="4 5">KR</strain>
    </source>
</reference>
<keyword evidence="2" id="KW-1133">Transmembrane helix</keyword>
<keyword evidence="2" id="KW-0472">Membrane</keyword>
<keyword evidence="5" id="KW-1185">Reference proteome</keyword>
<evidence type="ECO:0000313" key="4">
    <source>
        <dbReference type="EMBL" id="KAG0666944.1"/>
    </source>
</evidence>
<feature type="region of interest" description="Disordered" evidence="1">
    <location>
        <begin position="715"/>
        <end position="737"/>
    </location>
</feature>
<name>A0A9P6W8D1_RHOMI</name>
<feature type="domain" description="Glycosyl transferase CAP10" evidence="3">
    <location>
        <begin position="300"/>
        <end position="590"/>
    </location>
</feature>
<evidence type="ECO:0000256" key="1">
    <source>
        <dbReference type="SAM" id="MobiDB-lite"/>
    </source>
</evidence>
<proteinExistence type="predicted"/>
<dbReference type="InterPro" id="IPR051091">
    <property type="entry name" value="O-Glucosyltr/Glycosyltrsf_90"/>
</dbReference>
<feature type="transmembrane region" description="Helical" evidence="2">
    <location>
        <begin position="37"/>
        <end position="56"/>
    </location>
</feature>
<dbReference type="SMART" id="SM00672">
    <property type="entry name" value="CAP10"/>
    <property type="match status" value="1"/>
</dbReference>
<evidence type="ECO:0000256" key="2">
    <source>
        <dbReference type="SAM" id="Phobius"/>
    </source>
</evidence>
<keyword evidence="2" id="KW-0812">Transmembrane</keyword>
<sequence>MYKDQEKNWNAGSLPLSRLHDPHASPPRSARRYNWRAAARPCLWLAILGVLGTIIATSTGGRTRVEKWRLRLSSTPTLTTSSLRTDDIYAYAAPIPTGSAAYEEHPIHALIRNAKKAWADKVERQSKTYEDAVQEYRRRYRRPPPPGFDRWYTWATEHDVQLIDEFDTLSDQIEPFFSLPPSLLRERVTFYEDTEGPGRDHSIVTIKNGEMSAPPSWRDPVPDGFILLMESLGPLLPDVSLPLYLHDASSVTLDSEAMDGYRQAAREDRWVNEDELPIAGPGFWTNRERQCAPTSPYRREIAGLTITPPPGGPPFVHNHLGAMSYCTDPKIVELHGATSGWPFPQVLRPSLALSRAQWNGDIVWPSTIQYDLNPDNESPFRQKGHKLLWRGSPDGIGVAMHEKWRQSHRFRLINLMNSQEAIPRVVRETRLDKSGREYQIDVEHTLAELNERYSNVRATGGPVQCAPEVCEHLSKTMYFAPKASLEEMADNRFVMDVDGNAYSARFRSHLASNQVPFKSTIYPEWYQGRIQPWVHYVPVRIDYADVYNLLAFFDGGMDEERTGNHDDLAEEIANAGADDGACAAKLGSDVDPLPRTRPQESMRQPWSYTTTTVKPTDGISARLTLRATAAVAASPDVVLDASTLALRCEISVDGTLLSPSTLVNSVSARYILDCLAVDRVEGPRSDADDLICAGTQDRLTELHLDLALRTSEASGGSRKAINGQPGGQSEDDQSQTPADAGMNVLVSLLSAPSAGTSALHFTLAPLLHAALSKLCKKLVSAFPLCFNARWLTRLYNDRSSYVFIGNSLGSILDLHSSDRSRDESPPTATIGDPRVAREADLLYLSLQMRYETGRRERDGESQNLTTDRNSPSFTEVIDAALLRVGKTAGAPDLWLGAAAEGEAANAIAGHENS</sequence>
<dbReference type="PANTHER" id="PTHR12203:SF118">
    <property type="entry name" value="BETA-1,2-XYLOSYLTRANSFERASE 1"/>
    <property type="match status" value="1"/>
</dbReference>
<dbReference type="AlphaFoldDB" id="A0A9P6W8D1"/>
<accession>A0A9P6W8D1</accession>
<organism evidence="4 5">
    <name type="scientific">Rhodotorula mucilaginosa</name>
    <name type="common">Yeast</name>
    <name type="synonym">Rhodotorula rubra</name>
    <dbReference type="NCBI Taxonomy" id="5537"/>
    <lineage>
        <taxon>Eukaryota</taxon>
        <taxon>Fungi</taxon>
        <taxon>Dikarya</taxon>
        <taxon>Basidiomycota</taxon>
        <taxon>Pucciniomycotina</taxon>
        <taxon>Microbotryomycetes</taxon>
        <taxon>Sporidiobolales</taxon>
        <taxon>Sporidiobolaceae</taxon>
        <taxon>Rhodotorula</taxon>
    </lineage>
</organism>
<evidence type="ECO:0000259" key="3">
    <source>
        <dbReference type="SMART" id="SM00672"/>
    </source>
</evidence>
<dbReference type="EMBL" id="PUHQ01000003">
    <property type="protein sequence ID" value="KAG0666944.1"/>
    <property type="molecule type" value="Genomic_DNA"/>
</dbReference>
<protein>
    <recommendedName>
        <fullName evidence="3">Glycosyl transferase CAP10 domain-containing protein</fullName>
    </recommendedName>
</protein>
<dbReference type="OrthoDB" id="541052at2759"/>
<dbReference type="InterPro" id="IPR006598">
    <property type="entry name" value="CAP10"/>
</dbReference>
<feature type="region of interest" description="Disordered" evidence="1">
    <location>
        <begin position="1"/>
        <end position="29"/>
    </location>
</feature>
<gene>
    <name evidence="4" type="ORF">C6P46_003654</name>
</gene>
<evidence type="ECO:0000313" key="5">
    <source>
        <dbReference type="Proteomes" id="UP000777482"/>
    </source>
</evidence>
<comment type="caution">
    <text evidence="4">The sequence shown here is derived from an EMBL/GenBank/DDBJ whole genome shotgun (WGS) entry which is preliminary data.</text>
</comment>
<dbReference type="Proteomes" id="UP000777482">
    <property type="component" value="Unassembled WGS sequence"/>
</dbReference>
<dbReference type="Pfam" id="PF05686">
    <property type="entry name" value="Glyco_transf_90"/>
    <property type="match status" value="1"/>
</dbReference>
<dbReference type="PANTHER" id="PTHR12203">
    <property type="entry name" value="KDEL LYS-ASP-GLU-LEU CONTAINING - RELATED"/>
    <property type="match status" value="1"/>
</dbReference>